<dbReference type="InterPro" id="IPR024571">
    <property type="entry name" value="ERAP1-like_C_dom"/>
</dbReference>
<keyword evidence="13 20" id="KW-0482">Metalloprotease</keyword>
<evidence type="ECO:0000259" key="21">
    <source>
        <dbReference type="Pfam" id="PF01433"/>
    </source>
</evidence>
<keyword evidence="10 18" id="KW-0862">Zinc</keyword>
<evidence type="ECO:0000259" key="23">
    <source>
        <dbReference type="Pfam" id="PF17900"/>
    </source>
</evidence>
<evidence type="ECO:0000256" key="14">
    <source>
        <dbReference type="ARBA" id="ARBA00023136"/>
    </source>
</evidence>
<name>A0A7M5XMJ2_9CNID</name>
<feature type="domain" description="Aminopeptidase N-like N-terminal" evidence="23">
    <location>
        <begin position="105"/>
        <end position="288"/>
    </location>
</feature>
<dbReference type="InterPro" id="IPR034016">
    <property type="entry name" value="M1_APN-typ"/>
</dbReference>
<dbReference type="GO" id="GO:0005737">
    <property type="term" value="C:cytoplasm"/>
    <property type="evidence" value="ECO:0007669"/>
    <property type="project" value="TreeGrafter"/>
</dbReference>
<comment type="subcellular location">
    <subcellularLocation>
        <location evidence="1">Cell membrane</location>
    </subcellularLocation>
    <subcellularLocation>
        <location evidence="2">Membrane</location>
        <topology evidence="2">Single-pass type II membrane protein</topology>
    </subcellularLocation>
</comment>
<feature type="binding site" evidence="18">
    <location>
        <position position="397"/>
    </location>
    <ligand>
        <name>Zn(2+)</name>
        <dbReference type="ChEBI" id="CHEBI:29105"/>
        <note>catalytic</note>
    </ligand>
</feature>
<keyword evidence="12 20" id="KW-1133">Transmembrane helix</keyword>
<feature type="binding site" evidence="18">
    <location>
        <position position="420"/>
    </location>
    <ligand>
        <name>Zn(2+)</name>
        <dbReference type="ChEBI" id="CHEBI:29105"/>
        <note>catalytic</note>
    </ligand>
</feature>
<dbReference type="InterPro" id="IPR045357">
    <property type="entry name" value="Aminopeptidase_N-like_N"/>
</dbReference>
<dbReference type="Gene3D" id="2.60.40.1910">
    <property type="match status" value="1"/>
</dbReference>
<dbReference type="InterPro" id="IPR014782">
    <property type="entry name" value="Peptidase_M1_dom"/>
</dbReference>
<evidence type="ECO:0000256" key="18">
    <source>
        <dbReference type="PIRSR" id="PIRSR634016-3"/>
    </source>
</evidence>
<dbReference type="GO" id="GO:0005615">
    <property type="term" value="C:extracellular space"/>
    <property type="evidence" value="ECO:0007669"/>
    <property type="project" value="TreeGrafter"/>
</dbReference>
<dbReference type="GO" id="GO:0008270">
    <property type="term" value="F:zinc ion binding"/>
    <property type="evidence" value="ECO:0007669"/>
    <property type="project" value="UniProtKB-UniRule"/>
</dbReference>
<dbReference type="EC" id="3.4.11.-" evidence="20"/>
<keyword evidence="16" id="KW-0325">Glycoprotein</keyword>
<feature type="domain" description="Peptidase M1 membrane alanine aminopeptidase" evidence="21">
    <location>
        <begin position="325"/>
        <end position="542"/>
    </location>
</feature>
<dbReference type="InterPro" id="IPR027268">
    <property type="entry name" value="Peptidase_M4/M1_CTD_sf"/>
</dbReference>
<evidence type="ECO:0000256" key="5">
    <source>
        <dbReference type="ARBA" id="ARBA00022475"/>
    </source>
</evidence>
<keyword evidence="4 20" id="KW-0031">Aminopeptidase</keyword>
<keyword evidence="11" id="KW-0735">Signal-anchor</keyword>
<dbReference type="OrthoDB" id="6019513at2759"/>
<dbReference type="InterPro" id="IPR001930">
    <property type="entry name" value="Peptidase_M1"/>
</dbReference>
<dbReference type="Proteomes" id="UP000594262">
    <property type="component" value="Unplaced"/>
</dbReference>
<feature type="domain" description="ERAP1-like C-terminal" evidence="22">
    <location>
        <begin position="618"/>
        <end position="923"/>
    </location>
</feature>
<dbReference type="PRINTS" id="PR00756">
    <property type="entry name" value="ALADIPTASE"/>
</dbReference>
<evidence type="ECO:0000256" key="9">
    <source>
        <dbReference type="ARBA" id="ARBA00022801"/>
    </source>
</evidence>
<sequence length="946" mass="108060">MVNTSSTETFSLEEKQHSNGISWTRFRIVLVVFVLLLLIVGLLTGFLAAKSAREEVEEKYAKLGGNGDAAKTTLNPRSTTVVPSGKPACSGKQWCNVRLPEHIRPYHYNLEILSDVKNLKYDGQVEILLSVSKPIDVILVHIKEKLITKVNLQSIDGKSEVAQMESHFAYPENEYYVTKFEEDLSVGNYSFTLNFKSNISSTLTGYYKSQYKENGQNKTLLTTKFQPTDARRAFPCLDEPDLKATFSITMKHPSEYHARSNEPGQVIETSNGITTTRFNKTVKMSPYLICFIVSQFQSKYEGITGNNNMTITIWSQPKLVSSTEYAYNVSIKMMAFMEDFLGVDYPMPKLDMFAIPDYGSGATEHWGIITYRESRLLYTPGVSSEGNKRSSAGIIAHECAHLWFGNLVTCKWWNDLWVQEGLASYMENYAIHHVHPEWNVKNNYLVGDWSTGMTLDSYASSHPISQDVTHPRQIKEIFDSITYNKGAALFQMLDYYLGVDLFKAGLKEYLTTNQYKGATVGDLWKAFDQVTGRNITSIMETWTRQMGFPVITITKTTDGFDLTQKHFLVDPQANVTRKSPFNYQWKIPFMYALSNNLTGRLTKIISDEKESITSNAQWIVGNFNHRGFYRVNYDENGWKKIQQQLNENYSIFEPIDRAGFIDDAFTLARAGQTSYAIALDMLTFTEKDTDSLVWSTTLDNLAFLDNILSSTDAYTMLRMFIANKMKRFPNLMSNAGYLSTAAKAGDEKAILAIQEMFKQWMENGTKIPTNLRSTVLTYGVAYGGDKEWQYVYDQFRNETNPSTRSKLQSALSATRQPWILNRWLRYSIDPDVVKTQDTVYVIGRIASSNPIGKYLAWNFANENWNKIMEIAKENNFHVAYITSRLTSQFTTQYDLEMAEEMWRRYPDAGTGANARLQGIEKIKGNIYWLSQNYGTLQAWLKKNTMQ</sequence>
<dbReference type="InterPro" id="IPR042097">
    <property type="entry name" value="Aminopeptidase_N-like_N_sf"/>
</dbReference>
<keyword evidence="7 20" id="KW-0812">Transmembrane</keyword>
<evidence type="ECO:0000313" key="25">
    <source>
        <dbReference type="Proteomes" id="UP000594262"/>
    </source>
</evidence>
<organism evidence="24 25">
    <name type="scientific">Clytia hemisphaerica</name>
    <dbReference type="NCBI Taxonomy" id="252671"/>
    <lineage>
        <taxon>Eukaryota</taxon>
        <taxon>Metazoa</taxon>
        <taxon>Cnidaria</taxon>
        <taxon>Hydrozoa</taxon>
        <taxon>Hydroidolina</taxon>
        <taxon>Leptothecata</taxon>
        <taxon>Obeliida</taxon>
        <taxon>Clytiidae</taxon>
        <taxon>Clytia</taxon>
    </lineage>
</organism>
<evidence type="ECO:0000256" key="11">
    <source>
        <dbReference type="ARBA" id="ARBA00022968"/>
    </source>
</evidence>
<feature type="binding site" evidence="18">
    <location>
        <position position="401"/>
    </location>
    <ligand>
        <name>Zn(2+)</name>
        <dbReference type="ChEBI" id="CHEBI:29105"/>
        <note>catalytic</note>
    </ligand>
</feature>
<evidence type="ECO:0000259" key="22">
    <source>
        <dbReference type="Pfam" id="PF11838"/>
    </source>
</evidence>
<dbReference type="GO" id="GO:0005886">
    <property type="term" value="C:plasma membrane"/>
    <property type="evidence" value="ECO:0007669"/>
    <property type="project" value="UniProtKB-SubCell"/>
</dbReference>
<feature type="active site" description="Proton acceptor" evidence="17">
    <location>
        <position position="398"/>
    </location>
</feature>
<dbReference type="Gene3D" id="1.10.390.10">
    <property type="entry name" value="Neutral Protease Domain 2"/>
    <property type="match status" value="1"/>
</dbReference>
<dbReference type="Gene3D" id="1.25.50.20">
    <property type="match status" value="1"/>
</dbReference>
<dbReference type="GeneID" id="136806379"/>
<dbReference type="PANTHER" id="PTHR11533">
    <property type="entry name" value="PROTEASE M1 ZINC METALLOPROTEASE"/>
    <property type="match status" value="1"/>
</dbReference>
<dbReference type="FunFam" id="2.60.40.1730:FF:000012">
    <property type="entry name" value="Aminopeptidase N"/>
    <property type="match status" value="1"/>
</dbReference>
<keyword evidence="14 20" id="KW-0472">Membrane</keyword>
<proteinExistence type="inferred from homology"/>
<reference evidence="24" key="1">
    <citation type="submission" date="2021-01" db="UniProtKB">
        <authorList>
            <consortium name="EnsemblMetazoa"/>
        </authorList>
    </citation>
    <scope>IDENTIFICATION</scope>
</reference>
<evidence type="ECO:0000256" key="19">
    <source>
        <dbReference type="PIRSR" id="PIRSR634016-4"/>
    </source>
</evidence>
<keyword evidence="9 20" id="KW-0378">Hydrolase</keyword>
<keyword evidence="5" id="KW-1003">Cell membrane</keyword>
<evidence type="ECO:0000256" key="2">
    <source>
        <dbReference type="ARBA" id="ARBA00004606"/>
    </source>
</evidence>
<protein>
    <recommendedName>
        <fullName evidence="20">Aminopeptidase</fullName>
        <ecNumber evidence="20">3.4.11.-</ecNumber>
    </recommendedName>
</protein>
<evidence type="ECO:0000256" key="4">
    <source>
        <dbReference type="ARBA" id="ARBA00022438"/>
    </source>
</evidence>
<evidence type="ECO:0000256" key="10">
    <source>
        <dbReference type="ARBA" id="ARBA00022833"/>
    </source>
</evidence>
<comment type="similarity">
    <text evidence="3 20">Belongs to the peptidase M1 family.</text>
</comment>
<dbReference type="RefSeq" id="XP_066919043.1">
    <property type="nucleotide sequence ID" value="XM_067062942.1"/>
</dbReference>
<evidence type="ECO:0000256" key="13">
    <source>
        <dbReference type="ARBA" id="ARBA00023049"/>
    </source>
</evidence>
<dbReference type="PANTHER" id="PTHR11533:SF299">
    <property type="entry name" value="AMINOPEPTIDASE"/>
    <property type="match status" value="1"/>
</dbReference>
<dbReference type="Pfam" id="PF01433">
    <property type="entry name" value="Peptidase_M1"/>
    <property type="match status" value="1"/>
</dbReference>
<evidence type="ECO:0000313" key="24">
    <source>
        <dbReference type="EnsemblMetazoa" id="CLYHEMP025575.1"/>
    </source>
</evidence>
<evidence type="ECO:0000256" key="3">
    <source>
        <dbReference type="ARBA" id="ARBA00010136"/>
    </source>
</evidence>
<accession>A0A7M5XMJ2</accession>
<evidence type="ECO:0000256" key="15">
    <source>
        <dbReference type="ARBA" id="ARBA00023157"/>
    </source>
</evidence>
<dbReference type="CDD" id="cd09601">
    <property type="entry name" value="M1_APN-Q_like"/>
    <property type="match status" value="1"/>
</dbReference>
<dbReference type="SUPFAM" id="SSF63737">
    <property type="entry name" value="Leukotriene A4 hydrolase N-terminal domain"/>
    <property type="match status" value="1"/>
</dbReference>
<keyword evidence="6 20" id="KW-0645">Protease</keyword>
<evidence type="ECO:0000256" key="17">
    <source>
        <dbReference type="PIRSR" id="PIRSR634016-1"/>
    </source>
</evidence>
<comment type="cofactor">
    <cofactor evidence="18 20">
        <name>Zn(2+)</name>
        <dbReference type="ChEBI" id="CHEBI:29105"/>
    </cofactor>
    <text evidence="18 20">Binds 1 zinc ion per subunit.</text>
</comment>
<dbReference type="GO" id="GO:0070006">
    <property type="term" value="F:metalloaminopeptidase activity"/>
    <property type="evidence" value="ECO:0007669"/>
    <property type="project" value="TreeGrafter"/>
</dbReference>
<dbReference type="GO" id="GO:0042277">
    <property type="term" value="F:peptide binding"/>
    <property type="evidence" value="ECO:0007669"/>
    <property type="project" value="TreeGrafter"/>
</dbReference>
<dbReference type="FunFam" id="1.25.50.20:FF:000001">
    <property type="entry name" value="Aminopeptidase"/>
    <property type="match status" value="1"/>
</dbReference>
<evidence type="ECO:0000256" key="6">
    <source>
        <dbReference type="ARBA" id="ARBA00022670"/>
    </source>
</evidence>
<dbReference type="InterPro" id="IPR050344">
    <property type="entry name" value="Peptidase_M1_aminopeptidases"/>
</dbReference>
<dbReference type="RefSeq" id="XP_066919044.1">
    <property type="nucleotide sequence ID" value="XM_067062943.1"/>
</dbReference>
<keyword evidence="25" id="KW-1185">Reference proteome</keyword>
<evidence type="ECO:0000256" key="8">
    <source>
        <dbReference type="ARBA" id="ARBA00022723"/>
    </source>
</evidence>
<evidence type="ECO:0000256" key="7">
    <source>
        <dbReference type="ARBA" id="ARBA00022692"/>
    </source>
</evidence>
<dbReference type="GO" id="GO:0043171">
    <property type="term" value="P:peptide catabolic process"/>
    <property type="evidence" value="ECO:0007669"/>
    <property type="project" value="TreeGrafter"/>
</dbReference>
<dbReference type="Pfam" id="PF11838">
    <property type="entry name" value="ERAP1_C"/>
    <property type="match status" value="1"/>
</dbReference>
<evidence type="ECO:0000256" key="1">
    <source>
        <dbReference type="ARBA" id="ARBA00004236"/>
    </source>
</evidence>
<dbReference type="RefSeq" id="XP_066919042.1">
    <property type="nucleotide sequence ID" value="XM_067062941.1"/>
</dbReference>
<keyword evidence="8 18" id="KW-0479">Metal-binding</keyword>
<dbReference type="EnsemblMetazoa" id="CLYHEMT025575.1">
    <property type="protein sequence ID" value="CLYHEMP025575.1"/>
    <property type="gene ID" value="CLYHEMG025575"/>
</dbReference>
<keyword evidence="15" id="KW-1015">Disulfide bond</keyword>
<dbReference type="GO" id="GO:0006508">
    <property type="term" value="P:proteolysis"/>
    <property type="evidence" value="ECO:0007669"/>
    <property type="project" value="UniProtKB-KW"/>
</dbReference>
<dbReference type="FunFam" id="2.60.40.1910:FF:000006">
    <property type="entry name" value="Aminopeptidase"/>
    <property type="match status" value="1"/>
</dbReference>
<feature type="site" description="Transition state stabilizer" evidence="19">
    <location>
        <position position="483"/>
    </location>
</feature>
<evidence type="ECO:0000256" key="20">
    <source>
        <dbReference type="RuleBase" id="RU364040"/>
    </source>
</evidence>
<evidence type="ECO:0000256" key="12">
    <source>
        <dbReference type="ARBA" id="ARBA00022989"/>
    </source>
</evidence>
<dbReference type="Pfam" id="PF17900">
    <property type="entry name" value="Peptidase_M1_N"/>
    <property type="match status" value="1"/>
</dbReference>
<dbReference type="EnsemblMetazoa" id="CLYHEMT025575.2">
    <property type="protein sequence ID" value="CLYHEMP025575.2"/>
    <property type="gene ID" value="CLYHEMG025575"/>
</dbReference>
<feature type="transmembrane region" description="Helical" evidence="20">
    <location>
        <begin position="28"/>
        <end position="49"/>
    </location>
</feature>
<dbReference type="Gene3D" id="2.60.40.1730">
    <property type="entry name" value="tricorn interacting facor f3 domain"/>
    <property type="match status" value="1"/>
</dbReference>
<dbReference type="FunFam" id="1.10.390.10:FF:000006">
    <property type="entry name" value="Puromycin-sensitive aminopeptidase"/>
    <property type="match status" value="1"/>
</dbReference>
<evidence type="ECO:0000256" key="16">
    <source>
        <dbReference type="ARBA" id="ARBA00023180"/>
    </source>
</evidence>
<dbReference type="SUPFAM" id="SSF55486">
    <property type="entry name" value="Metalloproteases ('zincins'), catalytic domain"/>
    <property type="match status" value="1"/>
</dbReference>
<dbReference type="AlphaFoldDB" id="A0A7M5XMJ2"/>